<accession>A0A6P7JBS5</accession>
<proteinExistence type="predicted"/>
<protein>
    <submittedName>
        <fullName evidence="3">Uncharacterized protein LOC114443538 isoform X2</fullName>
    </submittedName>
</protein>
<dbReference type="Proteomes" id="UP000515145">
    <property type="component" value="Chromosome 1"/>
</dbReference>
<feature type="region of interest" description="Disordered" evidence="1">
    <location>
        <begin position="71"/>
        <end position="129"/>
    </location>
</feature>
<evidence type="ECO:0000256" key="1">
    <source>
        <dbReference type="SAM" id="MobiDB-lite"/>
    </source>
</evidence>
<feature type="region of interest" description="Disordered" evidence="1">
    <location>
        <begin position="1"/>
        <end position="32"/>
    </location>
</feature>
<evidence type="ECO:0000313" key="2">
    <source>
        <dbReference type="Proteomes" id="UP000515145"/>
    </source>
</evidence>
<dbReference type="AlphaFoldDB" id="A0A6P7JBS5"/>
<dbReference type="GeneID" id="114443538"/>
<dbReference type="RefSeq" id="XP_028273481.1">
    <property type="nucleotide sequence ID" value="XM_028417680.1"/>
</dbReference>
<name>A0A6P7JBS5_9TELE</name>
<evidence type="ECO:0000313" key="3">
    <source>
        <dbReference type="RefSeq" id="XP_028273481.1"/>
    </source>
</evidence>
<feature type="compositionally biased region" description="Low complexity" evidence="1">
    <location>
        <begin position="91"/>
        <end position="101"/>
    </location>
</feature>
<keyword evidence="2" id="KW-1185">Reference proteome</keyword>
<organism evidence="2 3">
    <name type="scientific">Parambassis ranga</name>
    <name type="common">Indian glassy fish</name>
    <dbReference type="NCBI Taxonomy" id="210632"/>
    <lineage>
        <taxon>Eukaryota</taxon>
        <taxon>Metazoa</taxon>
        <taxon>Chordata</taxon>
        <taxon>Craniata</taxon>
        <taxon>Vertebrata</taxon>
        <taxon>Euteleostomi</taxon>
        <taxon>Actinopterygii</taxon>
        <taxon>Neopterygii</taxon>
        <taxon>Teleostei</taxon>
        <taxon>Neoteleostei</taxon>
        <taxon>Acanthomorphata</taxon>
        <taxon>Ovalentaria</taxon>
        <taxon>Ambassidae</taxon>
        <taxon>Parambassis</taxon>
    </lineage>
</organism>
<sequence length="207" mass="23126">MANAAKKPKKVNVLSEETKKRKRESDKVRARSRINIGPAFARWRELRDEEGCPTDGDLAVLLLDHYFQTRPDQPGLENTSAETCGNEHSESISSSNEGQQEANHGKRMVTNPSDNKENGVGPDDDEKVSMSLSVGDGHYLVDLGSSSEFIVDEECLLELFKSCWECNKQCTVRQQAKGLKVVINQACCFCESQSKWTNLPEKDEDSL</sequence>
<feature type="compositionally biased region" description="Basic residues" evidence="1">
    <location>
        <begin position="1"/>
        <end position="10"/>
    </location>
</feature>
<reference evidence="3" key="1">
    <citation type="submission" date="2025-08" db="UniProtKB">
        <authorList>
            <consortium name="RefSeq"/>
        </authorList>
    </citation>
    <scope>IDENTIFICATION</scope>
</reference>
<feature type="compositionally biased region" description="Basic and acidic residues" evidence="1">
    <location>
        <begin position="16"/>
        <end position="29"/>
    </location>
</feature>
<gene>
    <name evidence="3" type="primary">LOC114443538</name>
</gene>